<evidence type="ECO:0000313" key="2">
    <source>
        <dbReference type="EMBL" id="CAF2006760.1"/>
    </source>
</evidence>
<feature type="chain" id="PRO_5032544506" evidence="1">
    <location>
        <begin position="16"/>
        <end position="69"/>
    </location>
</feature>
<organism evidence="2">
    <name type="scientific">Brassica napus</name>
    <name type="common">Rape</name>
    <dbReference type="NCBI Taxonomy" id="3708"/>
    <lineage>
        <taxon>Eukaryota</taxon>
        <taxon>Viridiplantae</taxon>
        <taxon>Streptophyta</taxon>
        <taxon>Embryophyta</taxon>
        <taxon>Tracheophyta</taxon>
        <taxon>Spermatophyta</taxon>
        <taxon>Magnoliopsida</taxon>
        <taxon>eudicotyledons</taxon>
        <taxon>Gunneridae</taxon>
        <taxon>Pentapetalae</taxon>
        <taxon>rosids</taxon>
        <taxon>malvids</taxon>
        <taxon>Brassicales</taxon>
        <taxon>Brassicaceae</taxon>
        <taxon>Brassiceae</taxon>
        <taxon>Brassica</taxon>
    </lineage>
</organism>
<name>A0A816N3X2_BRANA</name>
<protein>
    <submittedName>
        <fullName evidence="2">(rape) hypothetical protein</fullName>
    </submittedName>
</protein>
<gene>
    <name evidence="2" type="ORF">DARMORV10_C07P37160.1</name>
</gene>
<feature type="non-terminal residue" evidence="2">
    <location>
        <position position="1"/>
    </location>
</feature>
<dbReference type="EMBL" id="HG994371">
    <property type="protein sequence ID" value="CAF2006760.1"/>
    <property type="molecule type" value="Genomic_DNA"/>
</dbReference>
<feature type="signal peptide" evidence="1">
    <location>
        <begin position="1"/>
        <end position="15"/>
    </location>
</feature>
<evidence type="ECO:0000256" key="1">
    <source>
        <dbReference type="SAM" id="SignalP"/>
    </source>
</evidence>
<sequence length="69" mass="7585">LCFFLLPLPASFNNAASLCSRPQPPDSPSQASPLLSQQHTLVSLSHPLTYKPRNTLLTPQDSRNLKNIT</sequence>
<dbReference type="AlphaFoldDB" id="A0A816N3X2"/>
<dbReference type="Proteomes" id="UP001295469">
    <property type="component" value="Chromosome C07"/>
</dbReference>
<keyword evidence="1" id="KW-0732">Signal</keyword>
<accession>A0A816N3X2</accession>
<proteinExistence type="predicted"/>
<reference evidence="2" key="1">
    <citation type="submission" date="2021-01" db="EMBL/GenBank/DDBJ databases">
        <authorList>
            <consortium name="Genoscope - CEA"/>
            <person name="William W."/>
        </authorList>
    </citation>
    <scope>NUCLEOTIDE SEQUENCE</scope>
</reference>